<keyword evidence="1" id="KW-0812">Transmembrane</keyword>
<keyword evidence="1" id="KW-0472">Membrane</keyword>
<proteinExistence type="evidence at transcript level"/>
<accession>I3STH8</accession>
<dbReference type="AlphaFoldDB" id="I3STH8"/>
<sequence length="51" mass="6140">MHPWMIMPDRRIELTRILMMVKFMIVNMMIGTVKSVMMKMITAARIKILMR</sequence>
<evidence type="ECO:0000256" key="1">
    <source>
        <dbReference type="SAM" id="Phobius"/>
    </source>
</evidence>
<keyword evidence="1" id="KW-1133">Transmembrane helix</keyword>
<dbReference type="EMBL" id="BT143776">
    <property type="protein sequence ID" value="AFK43570.1"/>
    <property type="molecule type" value="mRNA"/>
</dbReference>
<organism evidence="2">
    <name type="scientific">Lotus japonicus</name>
    <name type="common">Lotus corniculatus var. japonicus</name>
    <dbReference type="NCBI Taxonomy" id="34305"/>
    <lineage>
        <taxon>Eukaryota</taxon>
        <taxon>Viridiplantae</taxon>
        <taxon>Streptophyta</taxon>
        <taxon>Embryophyta</taxon>
        <taxon>Tracheophyta</taxon>
        <taxon>Spermatophyta</taxon>
        <taxon>Magnoliopsida</taxon>
        <taxon>eudicotyledons</taxon>
        <taxon>Gunneridae</taxon>
        <taxon>Pentapetalae</taxon>
        <taxon>rosids</taxon>
        <taxon>fabids</taxon>
        <taxon>Fabales</taxon>
        <taxon>Fabaceae</taxon>
        <taxon>Papilionoideae</taxon>
        <taxon>50 kb inversion clade</taxon>
        <taxon>NPAAA clade</taxon>
        <taxon>Hologalegina</taxon>
        <taxon>robinioid clade</taxon>
        <taxon>Loteae</taxon>
        <taxon>Lotus</taxon>
    </lineage>
</organism>
<feature type="transmembrane region" description="Helical" evidence="1">
    <location>
        <begin position="20"/>
        <end position="41"/>
    </location>
</feature>
<name>I3STH8_LOTJA</name>
<reference evidence="2" key="1">
    <citation type="submission" date="2012-05" db="EMBL/GenBank/DDBJ databases">
        <authorList>
            <person name="Krishnakumar V."/>
            <person name="Cheung F."/>
            <person name="Xiao Y."/>
            <person name="Chan A."/>
            <person name="Moskal W.A."/>
            <person name="Town C.D."/>
        </authorList>
    </citation>
    <scope>NUCLEOTIDE SEQUENCE</scope>
</reference>
<protein>
    <submittedName>
        <fullName evidence="2">Uncharacterized protein</fullName>
    </submittedName>
</protein>
<evidence type="ECO:0000313" key="2">
    <source>
        <dbReference type="EMBL" id="AFK43570.1"/>
    </source>
</evidence>